<organism evidence="2 3">
    <name type="scientific">Treponema phagedenis</name>
    <dbReference type="NCBI Taxonomy" id="162"/>
    <lineage>
        <taxon>Bacteria</taxon>
        <taxon>Pseudomonadati</taxon>
        <taxon>Spirochaetota</taxon>
        <taxon>Spirochaetia</taxon>
        <taxon>Spirochaetales</taxon>
        <taxon>Treponemataceae</taxon>
        <taxon>Treponema</taxon>
    </lineage>
</organism>
<reference evidence="3" key="1">
    <citation type="submission" date="2015-01" db="EMBL/GenBank/DDBJ databases">
        <authorList>
            <person name="Manzoor Shahid"/>
            <person name="Zubair Saima"/>
        </authorList>
    </citation>
    <scope>NUCLEOTIDE SEQUENCE [LARGE SCALE GENOMIC DNA]</scope>
    <source>
        <strain evidence="3">V1</strain>
    </source>
</reference>
<dbReference type="Proteomes" id="UP000042527">
    <property type="component" value="Unassembled WGS sequence"/>
</dbReference>
<accession>A0A0B7GVB9</accession>
<proteinExistence type="predicted"/>
<evidence type="ECO:0000313" key="2">
    <source>
        <dbReference type="EMBL" id="CEM60915.1"/>
    </source>
</evidence>
<sequence length="39" mass="4450">MARWRSTTELFPQNLSGTREAIGSVREEGLEPSRRSTRS</sequence>
<keyword evidence="3" id="KW-1185">Reference proteome</keyword>
<evidence type="ECO:0000256" key="1">
    <source>
        <dbReference type="SAM" id="MobiDB-lite"/>
    </source>
</evidence>
<feature type="region of interest" description="Disordered" evidence="1">
    <location>
        <begin position="1"/>
        <end position="39"/>
    </location>
</feature>
<name>A0A0B7GVB9_TREPH</name>
<dbReference type="AlphaFoldDB" id="A0A0B7GVB9"/>
<dbReference type="EMBL" id="CDNC01000004">
    <property type="protein sequence ID" value="CEM60915.1"/>
    <property type="molecule type" value="Genomic_DNA"/>
</dbReference>
<gene>
    <name evidence="2" type="ORF">TPHV1_120044</name>
</gene>
<protein>
    <submittedName>
        <fullName evidence="2">Uncharacterized protein</fullName>
    </submittedName>
</protein>
<feature type="compositionally biased region" description="Polar residues" evidence="1">
    <location>
        <begin position="1"/>
        <end position="17"/>
    </location>
</feature>
<feature type="compositionally biased region" description="Basic and acidic residues" evidence="1">
    <location>
        <begin position="25"/>
        <end position="39"/>
    </location>
</feature>
<evidence type="ECO:0000313" key="3">
    <source>
        <dbReference type="Proteomes" id="UP000042527"/>
    </source>
</evidence>